<dbReference type="EMBL" id="KZ149937">
    <property type="protein sequence ID" value="PZC77062.1"/>
    <property type="molecule type" value="Genomic_DNA"/>
</dbReference>
<feature type="transmembrane region" description="Helical" evidence="1">
    <location>
        <begin position="42"/>
        <end position="61"/>
    </location>
</feature>
<feature type="transmembrane region" description="Helical" evidence="1">
    <location>
        <begin position="81"/>
        <end position="103"/>
    </location>
</feature>
<dbReference type="Proteomes" id="UP000249218">
    <property type="component" value="Unassembled WGS sequence"/>
</dbReference>
<keyword evidence="3" id="KW-1185">Reference proteome</keyword>
<evidence type="ECO:0000256" key="1">
    <source>
        <dbReference type="SAM" id="Phobius"/>
    </source>
</evidence>
<accession>A0A2W1BPU3</accession>
<evidence type="ECO:0008006" key="4">
    <source>
        <dbReference type="Google" id="ProtNLM"/>
    </source>
</evidence>
<organism evidence="2 3">
    <name type="scientific">Helicoverpa armigera</name>
    <name type="common">Cotton bollworm</name>
    <name type="synonym">Heliothis armigera</name>
    <dbReference type="NCBI Taxonomy" id="29058"/>
    <lineage>
        <taxon>Eukaryota</taxon>
        <taxon>Metazoa</taxon>
        <taxon>Ecdysozoa</taxon>
        <taxon>Arthropoda</taxon>
        <taxon>Hexapoda</taxon>
        <taxon>Insecta</taxon>
        <taxon>Pterygota</taxon>
        <taxon>Neoptera</taxon>
        <taxon>Endopterygota</taxon>
        <taxon>Lepidoptera</taxon>
        <taxon>Glossata</taxon>
        <taxon>Ditrysia</taxon>
        <taxon>Noctuoidea</taxon>
        <taxon>Noctuidae</taxon>
        <taxon>Heliothinae</taxon>
        <taxon>Helicoverpa</taxon>
    </lineage>
</organism>
<dbReference type="AlphaFoldDB" id="A0A2W1BPU3"/>
<proteinExistence type="predicted"/>
<feature type="transmembrane region" description="Helical" evidence="1">
    <location>
        <begin position="164"/>
        <end position="184"/>
    </location>
</feature>
<evidence type="ECO:0000313" key="3">
    <source>
        <dbReference type="Proteomes" id="UP000249218"/>
    </source>
</evidence>
<feature type="transmembrane region" description="Helical" evidence="1">
    <location>
        <begin position="133"/>
        <end position="157"/>
    </location>
</feature>
<sequence>MIQKNYVDKDLQSMLLPLNLMQNIMFYPKYSIFNNCIVPNSVLSKVVALCSTMAFVLIHLYRSYNLYYNQMIREFVNILYITSYFDIILSCIGFAINFIVSIYQTENNVLFILKFQKVHRFLNDKNLFNRFVFMNWLILVLLFSFVIFIMSSFFLYMEVPLPDFFCGLAAFCFDINIIYALRLIKLLEDKVKLWNFEAQHLLQIYHSNIESHCQRMFEAYFNILECYNLYKYSFQLMVCMYGPESLFLRYFLFHHLRC</sequence>
<name>A0A2W1BPU3_HELAM</name>
<dbReference type="OrthoDB" id="7490805at2759"/>
<keyword evidence="1" id="KW-1133">Transmembrane helix</keyword>
<reference evidence="2 3" key="1">
    <citation type="journal article" date="2017" name="BMC Biol.">
        <title>Genomic innovations, transcriptional plasticity and gene loss underlying the evolution and divergence of two highly polyphagous and invasive Helicoverpa pest species.</title>
        <authorList>
            <person name="Pearce S.L."/>
            <person name="Clarke D.F."/>
            <person name="East P.D."/>
            <person name="Elfekih S."/>
            <person name="Gordon K.H."/>
            <person name="Jermiin L.S."/>
            <person name="McGaughran A."/>
            <person name="Oakeshott J.G."/>
            <person name="Papanikolaou A."/>
            <person name="Perera O.P."/>
            <person name="Rane R.V."/>
            <person name="Richards S."/>
            <person name="Tay W.T."/>
            <person name="Walsh T.K."/>
            <person name="Anderson A."/>
            <person name="Anderson C.J."/>
            <person name="Asgari S."/>
            <person name="Board P.G."/>
            <person name="Bretschneider A."/>
            <person name="Campbell P.M."/>
            <person name="Chertemps T."/>
            <person name="Christeller J.T."/>
            <person name="Coppin C.W."/>
            <person name="Downes S.J."/>
            <person name="Duan G."/>
            <person name="Farnsworth C.A."/>
            <person name="Good R.T."/>
            <person name="Han L.B."/>
            <person name="Han Y.C."/>
            <person name="Hatje K."/>
            <person name="Horne I."/>
            <person name="Huang Y.P."/>
            <person name="Hughes D.S."/>
            <person name="Jacquin-Joly E."/>
            <person name="James W."/>
            <person name="Jhangiani S."/>
            <person name="Kollmar M."/>
            <person name="Kuwar S.S."/>
            <person name="Li S."/>
            <person name="Liu N.Y."/>
            <person name="Maibeche M.T."/>
            <person name="Miller J.R."/>
            <person name="Montagne N."/>
            <person name="Perry T."/>
            <person name="Qu J."/>
            <person name="Song S.V."/>
            <person name="Sutton G.G."/>
            <person name="Vogel H."/>
            <person name="Walenz B.P."/>
            <person name="Xu W."/>
            <person name="Zhang H.J."/>
            <person name="Zou Z."/>
            <person name="Batterham P."/>
            <person name="Edwards O.R."/>
            <person name="Feyereisen R."/>
            <person name="Gibbs R.A."/>
            <person name="Heckel D.G."/>
            <person name="McGrath A."/>
            <person name="Robin C."/>
            <person name="Scherer S.E."/>
            <person name="Worley K.C."/>
            <person name="Wu Y.D."/>
        </authorList>
    </citation>
    <scope>NUCLEOTIDE SEQUENCE [LARGE SCALE GENOMIC DNA]</scope>
    <source>
        <strain evidence="2">Harm_GR_Male_#8</strain>
        <tissue evidence="2">Whole organism</tissue>
    </source>
</reference>
<keyword evidence="1" id="KW-0812">Transmembrane</keyword>
<protein>
    <recommendedName>
        <fullName evidence="4">Gustatory receptor</fullName>
    </recommendedName>
</protein>
<gene>
    <name evidence="2" type="primary">HaOG200711</name>
    <name evidence="2" type="ORF">B5X24_HaOG200711</name>
</gene>
<evidence type="ECO:0000313" key="2">
    <source>
        <dbReference type="EMBL" id="PZC77062.1"/>
    </source>
</evidence>
<keyword evidence="1" id="KW-0472">Membrane</keyword>